<dbReference type="Proteomes" id="UP000701853">
    <property type="component" value="Chromosome 8"/>
</dbReference>
<dbReference type="AlphaFoldDB" id="A0A8J6CVI0"/>
<accession>A0A8J6CVI0</accession>
<reference evidence="1 2" key="1">
    <citation type="journal article" date="2021" name="bioRxiv">
        <title>The Gossypium anomalum genome as a resource for cotton improvement and evolutionary analysis of hybrid incompatibility.</title>
        <authorList>
            <person name="Grover C.E."/>
            <person name="Yuan D."/>
            <person name="Arick M.A."/>
            <person name="Miller E.R."/>
            <person name="Hu G."/>
            <person name="Peterson D.G."/>
            <person name="Wendel J.F."/>
            <person name="Udall J.A."/>
        </authorList>
    </citation>
    <scope>NUCLEOTIDE SEQUENCE [LARGE SCALE GENOMIC DNA]</scope>
    <source>
        <strain evidence="1">JFW-Udall</strain>
        <tissue evidence="1">Leaf</tissue>
    </source>
</reference>
<keyword evidence="2" id="KW-1185">Reference proteome</keyword>
<proteinExistence type="predicted"/>
<sequence length="213" mass="24461">MGLLVDGLAVIGSAIVPGKKDLCVTFLGKVPNKFEGGRISMNLLETNFKELPQNSTGIVKEQYAQAFILRRNHGPSYVGLLDQLKDIRLLLDQRSEAESMWVANAPLIVYATVEMHESDRVLQHFGWRQQIPPPLRNMDELHNVDLWGKNDKNWQDIHVDYIDTWDHKIKFSAIFEPFFISNMAACLEWFRVAGNLYMLSVEAKSRQLCRKTE</sequence>
<dbReference type="OrthoDB" id="998310at2759"/>
<name>A0A8J6CVI0_9ROSI</name>
<comment type="caution">
    <text evidence="1">The sequence shown here is derived from an EMBL/GenBank/DDBJ whole genome shotgun (WGS) entry which is preliminary data.</text>
</comment>
<protein>
    <submittedName>
        <fullName evidence="1">Uncharacterized protein</fullName>
    </submittedName>
</protein>
<dbReference type="EMBL" id="JAHUZN010000008">
    <property type="protein sequence ID" value="KAG8486114.1"/>
    <property type="molecule type" value="Genomic_DNA"/>
</dbReference>
<dbReference type="PANTHER" id="PTHR46033:SF8">
    <property type="entry name" value="PROTEIN MAINTENANCE OF MERISTEMS-LIKE"/>
    <property type="match status" value="1"/>
</dbReference>
<dbReference type="InterPro" id="IPR044824">
    <property type="entry name" value="MAIN-like"/>
</dbReference>
<evidence type="ECO:0000313" key="2">
    <source>
        <dbReference type="Proteomes" id="UP000701853"/>
    </source>
</evidence>
<dbReference type="GO" id="GO:0010073">
    <property type="term" value="P:meristem maintenance"/>
    <property type="evidence" value="ECO:0007669"/>
    <property type="project" value="InterPro"/>
</dbReference>
<dbReference type="PANTHER" id="PTHR46033">
    <property type="entry name" value="PROTEIN MAIN-LIKE 2"/>
    <property type="match status" value="1"/>
</dbReference>
<organism evidence="1 2">
    <name type="scientific">Gossypium anomalum</name>
    <dbReference type="NCBI Taxonomy" id="47600"/>
    <lineage>
        <taxon>Eukaryota</taxon>
        <taxon>Viridiplantae</taxon>
        <taxon>Streptophyta</taxon>
        <taxon>Embryophyta</taxon>
        <taxon>Tracheophyta</taxon>
        <taxon>Spermatophyta</taxon>
        <taxon>Magnoliopsida</taxon>
        <taxon>eudicotyledons</taxon>
        <taxon>Gunneridae</taxon>
        <taxon>Pentapetalae</taxon>
        <taxon>rosids</taxon>
        <taxon>malvids</taxon>
        <taxon>Malvales</taxon>
        <taxon>Malvaceae</taxon>
        <taxon>Malvoideae</taxon>
        <taxon>Gossypium</taxon>
    </lineage>
</organism>
<evidence type="ECO:0000313" key="1">
    <source>
        <dbReference type="EMBL" id="KAG8486114.1"/>
    </source>
</evidence>
<gene>
    <name evidence="1" type="ORF">CXB51_019457</name>
</gene>